<protein>
    <submittedName>
        <fullName evidence="1">Uncharacterized protein</fullName>
    </submittedName>
</protein>
<comment type="caution">
    <text evidence="1">The sequence shown here is derived from an EMBL/GenBank/DDBJ whole genome shotgun (WGS) entry which is preliminary data.</text>
</comment>
<evidence type="ECO:0000313" key="1">
    <source>
        <dbReference type="EMBL" id="GBN56690.1"/>
    </source>
</evidence>
<gene>
    <name evidence="1" type="ORF">AVEN_49846_1</name>
</gene>
<organism evidence="1 2">
    <name type="scientific">Araneus ventricosus</name>
    <name type="common">Orbweaver spider</name>
    <name type="synonym">Epeira ventricosa</name>
    <dbReference type="NCBI Taxonomy" id="182803"/>
    <lineage>
        <taxon>Eukaryota</taxon>
        <taxon>Metazoa</taxon>
        <taxon>Ecdysozoa</taxon>
        <taxon>Arthropoda</taxon>
        <taxon>Chelicerata</taxon>
        <taxon>Arachnida</taxon>
        <taxon>Araneae</taxon>
        <taxon>Araneomorphae</taxon>
        <taxon>Entelegynae</taxon>
        <taxon>Araneoidea</taxon>
        <taxon>Araneidae</taxon>
        <taxon>Araneus</taxon>
    </lineage>
</organism>
<keyword evidence="2" id="KW-1185">Reference proteome</keyword>
<dbReference type="AlphaFoldDB" id="A0A4Y2Q1E4"/>
<accession>A0A4Y2Q1E4</accession>
<proteinExistence type="predicted"/>
<name>A0A4Y2Q1E4_ARAVE</name>
<reference evidence="1 2" key="1">
    <citation type="journal article" date="2019" name="Sci. Rep.">
        <title>Orb-weaving spider Araneus ventricosus genome elucidates the spidroin gene catalogue.</title>
        <authorList>
            <person name="Kono N."/>
            <person name="Nakamura H."/>
            <person name="Ohtoshi R."/>
            <person name="Moran D.A.P."/>
            <person name="Shinohara A."/>
            <person name="Yoshida Y."/>
            <person name="Fujiwara M."/>
            <person name="Mori M."/>
            <person name="Tomita M."/>
            <person name="Arakawa K."/>
        </authorList>
    </citation>
    <scope>NUCLEOTIDE SEQUENCE [LARGE SCALE GENOMIC DNA]</scope>
</reference>
<sequence length="84" mass="9315">MKAGSDSATTELPLVREIRNGAEQKVRASEKEMTDGLTALQCTSVNHYAMDGSFCKIECNMSSHDEWYFTSSHELRIPSVGRSS</sequence>
<dbReference type="Proteomes" id="UP000499080">
    <property type="component" value="Unassembled WGS sequence"/>
</dbReference>
<evidence type="ECO:0000313" key="2">
    <source>
        <dbReference type="Proteomes" id="UP000499080"/>
    </source>
</evidence>
<dbReference type="EMBL" id="BGPR01012569">
    <property type="protein sequence ID" value="GBN56690.1"/>
    <property type="molecule type" value="Genomic_DNA"/>
</dbReference>